<dbReference type="InterPro" id="IPR014746">
    <property type="entry name" value="Gln_synth/guanido_kin_cat_dom"/>
</dbReference>
<accession>A0AA86SSG1</accession>
<organism evidence="5 6">
    <name type="scientific">Sphenostylis stenocarpa</name>
    <dbReference type="NCBI Taxonomy" id="92480"/>
    <lineage>
        <taxon>Eukaryota</taxon>
        <taxon>Viridiplantae</taxon>
        <taxon>Streptophyta</taxon>
        <taxon>Embryophyta</taxon>
        <taxon>Tracheophyta</taxon>
        <taxon>Spermatophyta</taxon>
        <taxon>Magnoliopsida</taxon>
        <taxon>eudicotyledons</taxon>
        <taxon>Gunneridae</taxon>
        <taxon>Pentapetalae</taxon>
        <taxon>rosids</taxon>
        <taxon>fabids</taxon>
        <taxon>Fabales</taxon>
        <taxon>Fabaceae</taxon>
        <taxon>Papilionoideae</taxon>
        <taxon>50 kb inversion clade</taxon>
        <taxon>NPAAA clade</taxon>
        <taxon>indigoferoid/millettioid clade</taxon>
        <taxon>Phaseoleae</taxon>
        <taxon>Sphenostylis</taxon>
    </lineage>
</organism>
<dbReference type="PROSITE" id="PS51987">
    <property type="entry name" value="GS_CATALYTIC"/>
    <property type="match status" value="1"/>
</dbReference>
<dbReference type="InterPro" id="IPR036651">
    <property type="entry name" value="Gln_synt_N_sf"/>
</dbReference>
<evidence type="ECO:0000256" key="2">
    <source>
        <dbReference type="RuleBase" id="RU000384"/>
    </source>
</evidence>
<dbReference type="Pfam" id="PF04909">
    <property type="entry name" value="Amidohydro_2"/>
    <property type="match status" value="1"/>
</dbReference>
<dbReference type="InterPro" id="IPR008147">
    <property type="entry name" value="Gln_synt_N"/>
</dbReference>
<dbReference type="SUPFAM" id="SSF55931">
    <property type="entry name" value="Glutamine synthetase/guanido kinase"/>
    <property type="match status" value="1"/>
</dbReference>
<dbReference type="Proteomes" id="UP001189624">
    <property type="component" value="Chromosome 7"/>
</dbReference>
<dbReference type="InterPro" id="IPR032466">
    <property type="entry name" value="Metal_Hydrolase"/>
</dbReference>
<proteinExistence type="inferred from homology"/>
<dbReference type="Pfam" id="PF00120">
    <property type="entry name" value="Gln-synt_C"/>
    <property type="match status" value="1"/>
</dbReference>
<dbReference type="FunFam" id="3.30.590.10:FF:000012">
    <property type="entry name" value="Glutamate-ammonia ligase"/>
    <property type="match status" value="1"/>
</dbReference>
<dbReference type="GO" id="GO:0004356">
    <property type="term" value="F:glutamine synthetase activity"/>
    <property type="evidence" value="ECO:0007669"/>
    <property type="project" value="InterPro"/>
</dbReference>
<dbReference type="SMART" id="SM01230">
    <property type="entry name" value="Gln-synt_C"/>
    <property type="match status" value="1"/>
</dbReference>
<evidence type="ECO:0000259" key="3">
    <source>
        <dbReference type="PROSITE" id="PS51986"/>
    </source>
</evidence>
<dbReference type="FunFam" id="3.10.20.70:FF:000009">
    <property type="entry name" value="Glutamate-ammonia ligase"/>
    <property type="match status" value="1"/>
</dbReference>
<dbReference type="InterPro" id="IPR008146">
    <property type="entry name" value="Gln_synth_cat_dom"/>
</dbReference>
<evidence type="ECO:0000256" key="1">
    <source>
        <dbReference type="PROSITE-ProRule" id="PRU01330"/>
    </source>
</evidence>
<sequence>MDMSELRRAVEEVELVDAHAHNIVSLRSNFSFSHAFSEANGDALAFSPRTLSFKRSLREIAELYGSGLSLQSVEEHRRVSGMQSICSSCFKAARITAVLIDDGLQLDKKHDIEWHKSFIPFVGRILRIERLAEQILDEIPLCLWDAEMYKTSERDSRPEGHSSFDVISYINLMLKDLADGSSWTLDSFTKAFVSNNAVTVAGEIFGLKSIAAYRSGLEINTNVTKNDAEEGLRQVLIAGKPVRIANKNLIDYIFLQSLEVAQSYDLPMQIHTGFGDKDLDMRLSNPLHLRAVLEDKRYLKSRIVLLHASYPFSREASYLASVYLDFGLAIPKLSVHGMISSMKELLELAPINKVMFSTDGYAFPETFYLGAKKSREVVFSVLRDACIDGDLSLTEAVEAVKDIFARNAIHFYKISLANSVVSSHSNLSQKLNDGLDIDVSLVRITWVDGSGQHRCRVVPKKRFNDVVVKNGVGLAFAVMGFSSFMDGPADGTGLTAVGETRLMPDLSTLRRIPWNKKDEMVLADMCVKPGEAWEYCPRNVLRRASKILKDEFDLEMNAGFENEFILLKRLIREGKEEWISFDSSPYCSTSAFDSASPILHEVVDALHSLGISVEQLHGEAAKGQFEVVLKYTICTKAADNLIFTREVIRAIARKHGLLATFIPKYALDDLGSGSHVHLSLWRNGQNVFMGSDGSSKHGISTLGREFMAGILQHLPSTLAFIAPLPNSYDRLQPNTWSGAYLFWGNENKEAPLRASSPPGTLDGLVSNFEMKSFDGSANPYLGLAAILAAGIDGLRRHLPLPEPVDANPNAEILQRLPASLSESLDALHEDDDFLKEFISDKFLTAIKAIRKAEIAHYTKHKDAYKQLIHRY</sequence>
<keyword evidence="6" id="KW-1185">Reference proteome</keyword>
<dbReference type="Gene3D" id="3.10.20.70">
    <property type="entry name" value="Glutamine synthetase, N-terminal domain"/>
    <property type="match status" value="1"/>
</dbReference>
<dbReference type="Gramene" id="rna-AYBTSS11_LOCUS21944">
    <property type="protein sequence ID" value="CAJ1968859.1"/>
    <property type="gene ID" value="gene-AYBTSS11_LOCUS21944"/>
</dbReference>
<dbReference type="SUPFAM" id="SSF51556">
    <property type="entry name" value="Metallo-dependent hydrolases"/>
    <property type="match status" value="1"/>
</dbReference>
<evidence type="ECO:0000313" key="6">
    <source>
        <dbReference type="Proteomes" id="UP001189624"/>
    </source>
</evidence>
<dbReference type="AlphaFoldDB" id="A0AA86SSG1"/>
<dbReference type="Gene3D" id="3.30.590.10">
    <property type="entry name" value="Glutamine synthetase/guanido kinase, catalytic domain"/>
    <property type="match status" value="1"/>
</dbReference>
<comment type="similarity">
    <text evidence="1 2">Belongs to the glutamine synthetase family.</text>
</comment>
<reference evidence="5" key="1">
    <citation type="submission" date="2023-10" db="EMBL/GenBank/DDBJ databases">
        <authorList>
            <person name="Domelevo Entfellner J.-B."/>
        </authorList>
    </citation>
    <scope>NUCLEOTIDE SEQUENCE</scope>
</reference>
<dbReference type="PROSITE" id="PS51986">
    <property type="entry name" value="GS_BETA_GRASP"/>
    <property type="match status" value="1"/>
</dbReference>
<feature type="domain" description="GS catalytic" evidence="4">
    <location>
        <begin position="537"/>
        <end position="871"/>
    </location>
</feature>
<evidence type="ECO:0000313" key="5">
    <source>
        <dbReference type="EMBL" id="CAJ1968859.1"/>
    </source>
</evidence>
<evidence type="ECO:0000259" key="4">
    <source>
        <dbReference type="PROSITE" id="PS51987"/>
    </source>
</evidence>
<gene>
    <name evidence="5" type="ORF">AYBTSS11_LOCUS21944</name>
</gene>
<evidence type="ECO:0008006" key="7">
    <source>
        <dbReference type="Google" id="ProtNLM"/>
    </source>
</evidence>
<dbReference type="FunFam" id="3.20.20.140:FF:000046">
    <property type="entry name" value="Glutamate-ammonia ligase"/>
    <property type="match status" value="1"/>
</dbReference>
<name>A0AA86SSG1_9FABA</name>
<dbReference type="PANTHER" id="PTHR43383">
    <property type="entry name" value="NODULIN 6"/>
    <property type="match status" value="1"/>
</dbReference>
<dbReference type="InterPro" id="IPR006680">
    <property type="entry name" value="Amidohydro-rel"/>
</dbReference>
<feature type="domain" description="GS beta-grasp" evidence="3">
    <location>
        <begin position="435"/>
        <end position="530"/>
    </location>
</feature>
<dbReference type="SUPFAM" id="SSF54368">
    <property type="entry name" value="Glutamine synthetase, N-terminal domain"/>
    <property type="match status" value="1"/>
</dbReference>
<protein>
    <recommendedName>
        <fullName evidence="7">Glutamine synthetase</fullName>
    </recommendedName>
</protein>
<dbReference type="PANTHER" id="PTHR43383:SF2">
    <property type="entry name" value="AMIDOHYDROLASE 2 FAMILY PROTEIN"/>
    <property type="match status" value="1"/>
</dbReference>
<dbReference type="GO" id="GO:0016787">
    <property type="term" value="F:hydrolase activity"/>
    <property type="evidence" value="ECO:0007669"/>
    <property type="project" value="InterPro"/>
</dbReference>
<dbReference type="GO" id="GO:0006542">
    <property type="term" value="P:glutamine biosynthetic process"/>
    <property type="evidence" value="ECO:0007669"/>
    <property type="project" value="InterPro"/>
</dbReference>
<dbReference type="EMBL" id="OY731404">
    <property type="protein sequence ID" value="CAJ1968859.1"/>
    <property type="molecule type" value="Genomic_DNA"/>
</dbReference>
<dbReference type="Gene3D" id="3.20.20.140">
    <property type="entry name" value="Metal-dependent hydrolases"/>
    <property type="match status" value="1"/>
</dbReference>